<protein>
    <submittedName>
        <fullName evidence="4">Ferredoxin oxidoreductase</fullName>
    </submittedName>
</protein>
<dbReference type="SUPFAM" id="SSF52922">
    <property type="entry name" value="TK C-terminal domain-like"/>
    <property type="match status" value="1"/>
</dbReference>
<proteinExistence type="predicted"/>
<dbReference type="Pfam" id="PF01855">
    <property type="entry name" value="POR_N"/>
    <property type="match status" value="1"/>
</dbReference>
<accession>A0A512NIC3</accession>
<dbReference type="SUPFAM" id="SSF52518">
    <property type="entry name" value="Thiamin diphosphate-binding fold (THDP-binding)"/>
    <property type="match status" value="1"/>
</dbReference>
<organism evidence="4 5">
    <name type="scientific">Reyranella soli</name>
    <dbReference type="NCBI Taxonomy" id="1230389"/>
    <lineage>
        <taxon>Bacteria</taxon>
        <taxon>Pseudomonadati</taxon>
        <taxon>Pseudomonadota</taxon>
        <taxon>Alphaproteobacteria</taxon>
        <taxon>Hyphomicrobiales</taxon>
        <taxon>Reyranellaceae</taxon>
        <taxon>Reyranella</taxon>
    </lineage>
</organism>
<evidence type="ECO:0000259" key="3">
    <source>
        <dbReference type="Pfam" id="PF01855"/>
    </source>
</evidence>
<dbReference type="PANTHER" id="PTHR32154:SF29">
    <property type="entry name" value="BLR6743 PROTEIN"/>
    <property type="match status" value="1"/>
</dbReference>
<gene>
    <name evidence="4" type="ORF">RSO01_58670</name>
</gene>
<keyword evidence="1" id="KW-0560">Oxidoreductase</keyword>
<evidence type="ECO:0000313" key="4">
    <source>
        <dbReference type="EMBL" id="GEP58701.1"/>
    </source>
</evidence>
<dbReference type="GO" id="GO:0016903">
    <property type="term" value="F:oxidoreductase activity, acting on the aldehyde or oxo group of donors"/>
    <property type="evidence" value="ECO:0007669"/>
    <property type="project" value="InterPro"/>
</dbReference>
<dbReference type="AlphaFoldDB" id="A0A512NIC3"/>
<dbReference type="GO" id="GO:0006979">
    <property type="term" value="P:response to oxidative stress"/>
    <property type="evidence" value="ECO:0007669"/>
    <property type="project" value="TreeGrafter"/>
</dbReference>
<feature type="domain" description="Pyruvate flavodoxin/ferredoxin oxidoreductase pyrimidine binding" evidence="3">
    <location>
        <begin position="222"/>
        <end position="386"/>
    </location>
</feature>
<dbReference type="InterPro" id="IPR002880">
    <property type="entry name" value="Pyrv_Fd/Flavodoxin_OxRdtase_N"/>
</dbReference>
<dbReference type="Gene3D" id="3.40.50.920">
    <property type="match status" value="1"/>
</dbReference>
<evidence type="ECO:0000256" key="1">
    <source>
        <dbReference type="ARBA" id="ARBA00023002"/>
    </source>
</evidence>
<comment type="caution">
    <text evidence="4">The sequence shown here is derived from an EMBL/GenBank/DDBJ whole genome shotgun (WGS) entry which is preliminary data.</text>
</comment>
<dbReference type="NCBIfam" id="TIGR03710">
    <property type="entry name" value="OAFO_sf"/>
    <property type="match status" value="1"/>
</dbReference>
<dbReference type="Gene3D" id="3.40.920.10">
    <property type="entry name" value="Pyruvate-ferredoxin oxidoreductase, PFOR, domain III"/>
    <property type="match status" value="1"/>
</dbReference>
<dbReference type="Pfam" id="PF01558">
    <property type="entry name" value="POR"/>
    <property type="match status" value="1"/>
</dbReference>
<dbReference type="InterPro" id="IPR019752">
    <property type="entry name" value="Pyrv/ketoisovalerate_OxRed_cat"/>
</dbReference>
<dbReference type="EMBL" id="BKAJ01000108">
    <property type="protein sequence ID" value="GEP58701.1"/>
    <property type="molecule type" value="Genomic_DNA"/>
</dbReference>
<dbReference type="InterPro" id="IPR022367">
    <property type="entry name" value="2-oxoacid/accept_OxRdtase_asu"/>
</dbReference>
<dbReference type="OrthoDB" id="9794954at2"/>
<name>A0A512NIC3_9HYPH</name>
<dbReference type="Gene3D" id="3.40.50.970">
    <property type="match status" value="1"/>
</dbReference>
<evidence type="ECO:0000259" key="2">
    <source>
        <dbReference type="Pfam" id="PF01558"/>
    </source>
</evidence>
<dbReference type="PANTHER" id="PTHR32154">
    <property type="entry name" value="PYRUVATE-FLAVODOXIN OXIDOREDUCTASE-RELATED"/>
    <property type="match status" value="1"/>
</dbReference>
<reference evidence="4 5" key="1">
    <citation type="submission" date="2019-07" db="EMBL/GenBank/DDBJ databases">
        <title>Whole genome shotgun sequence of Reyranella soli NBRC 108950.</title>
        <authorList>
            <person name="Hosoyama A."/>
            <person name="Uohara A."/>
            <person name="Ohji S."/>
            <person name="Ichikawa N."/>
        </authorList>
    </citation>
    <scope>NUCLEOTIDE SEQUENCE [LARGE SCALE GENOMIC DNA]</scope>
    <source>
        <strain evidence="4 5">NBRC 108950</strain>
    </source>
</reference>
<dbReference type="InterPro" id="IPR029061">
    <property type="entry name" value="THDP-binding"/>
</dbReference>
<dbReference type="RefSeq" id="WP_147154096.1">
    <property type="nucleotide sequence ID" value="NZ_BKAJ01000108.1"/>
</dbReference>
<dbReference type="SUPFAM" id="SSF53323">
    <property type="entry name" value="Pyruvate-ferredoxin oxidoreductase, PFOR, domain III"/>
    <property type="match status" value="1"/>
</dbReference>
<dbReference type="CDD" id="cd07034">
    <property type="entry name" value="TPP_PYR_PFOR_IOR-alpha_like"/>
    <property type="match status" value="1"/>
</dbReference>
<sequence length="614" mass="67844">MPQALAAVNDFVVKFANVNGSGSASANELFARSILRMGVPVSPRNIFPSNIQGLPTWYEVRVTEKGYLGRRGGVDMMVAMNPQTWAEDVKEIEPGGYLFYDSTKPMPSSMFREDINIVGVPLTAITNATYTDARQRQLFKNIIYVGALSILLDIDPEEIKKLFGEQFKGKEKLLDSNVKALNLGRDWATQHLEPGMVKLKVRRANNVGNRIFVEGNNAAALGAVYGGATVCAWYPITPSSSLAEAFQSHCKRLRHDKETGKAKYAIVQAEDELASIGIVIGAGWNGSRAFTSTSGPGISLMTEFIGLASFAEVPAVLVNVQRGGPSTGMPTRTQQSDLLSCAYASNGDTKHVMLFPEDPKECFDFTADALDLADRLQTPVFVMTDLDIGMNHRLCEPFVWDEKRVYDRGKVMTAADLDAGKTFGRYLDVDGDGIPFRTYPGTHPTKGSYFTRGTTKDEFARYSEEGAVYVRNMERLQKKFHTAARIAPQPLRYSSPKATRFGVIYFGSTSPAMAEALDHLEEAGNHVNALRVRAFPFSQPVEDFIHEHDKVFVVEQNRDGQLRSMIMNEFTLDARKLVPVLHYDGTPITARFIAADIAKKLAQFKVVPFEKAAS</sequence>
<dbReference type="FunFam" id="3.40.50.970:FF:000022">
    <property type="entry name" value="2-oxoglutarate ferredoxin oxidoreductase alpha subunit"/>
    <property type="match status" value="1"/>
</dbReference>
<dbReference type="InterPro" id="IPR002869">
    <property type="entry name" value="Pyrv_flavodox_OxRed_cen"/>
</dbReference>
<evidence type="ECO:0000313" key="5">
    <source>
        <dbReference type="Proteomes" id="UP000321058"/>
    </source>
</evidence>
<dbReference type="Proteomes" id="UP000321058">
    <property type="component" value="Unassembled WGS sequence"/>
</dbReference>
<dbReference type="InterPro" id="IPR050722">
    <property type="entry name" value="Pyruvate:ferred/Flavod_OxRd"/>
</dbReference>
<feature type="domain" description="Pyruvate/ketoisovalerate oxidoreductase catalytic" evidence="2">
    <location>
        <begin position="20"/>
        <end position="185"/>
    </location>
</feature>
<dbReference type="InterPro" id="IPR009014">
    <property type="entry name" value="Transketo_C/PFOR_II"/>
</dbReference>
<keyword evidence="5" id="KW-1185">Reference proteome</keyword>